<accession>A0AAN6S7X4</accession>
<reference evidence="2" key="1">
    <citation type="journal article" date="2023" name="Mol. Phylogenet. Evol.">
        <title>Genome-scale phylogeny and comparative genomics of the fungal order Sordariales.</title>
        <authorList>
            <person name="Hensen N."/>
            <person name="Bonometti L."/>
            <person name="Westerberg I."/>
            <person name="Brannstrom I.O."/>
            <person name="Guillou S."/>
            <person name="Cros-Aarteil S."/>
            <person name="Calhoun S."/>
            <person name="Haridas S."/>
            <person name="Kuo A."/>
            <person name="Mondo S."/>
            <person name="Pangilinan J."/>
            <person name="Riley R."/>
            <person name="LaButti K."/>
            <person name="Andreopoulos B."/>
            <person name="Lipzen A."/>
            <person name="Chen C."/>
            <person name="Yan M."/>
            <person name="Daum C."/>
            <person name="Ng V."/>
            <person name="Clum A."/>
            <person name="Steindorff A."/>
            <person name="Ohm R.A."/>
            <person name="Martin F."/>
            <person name="Silar P."/>
            <person name="Natvig D.O."/>
            <person name="Lalanne C."/>
            <person name="Gautier V."/>
            <person name="Ament-Velasquez S.L."/>
            <person name="Kruys A."/>
            <person name="Hutchinson M.I."/>
            <person name="Powell A.J."/>
            <person name="Barry K."/>
            <person name="Miller A.N."/>
            <person name="Grigoriev I.V."/>
            <person name="Debuchy R."/>
            <person name="Gladieux P."/>
            <person name="Hiltunen Thoren M."/>
            <person name="Johannesson H."/>
        </authorList>
    </citation>
    <scope>NUCLEOTIDE SEQUENCE [LARGE SCALE GENOMIC DNA]</scope>
    <source>
        <strain evidence="2">CBS 340.73</strain>
    </source>
</reference>
<comment type="caution">
    <text evidence="1">The sequence shown here is derived from an EMBL/GenBank/DDBJ whole genome shotgun (WGS) entry which is preliminary data.</text>
</comment>
<evidence type="ECO:0000313" key="2">
    <source>
        <dbReference type="Proteomes" id="UP001303473"/>
    </source>
</evidence>
<evidence type="ECO:0000313" key="1">
    <source>
        <dbReference type="EMBL" id="KAK3944387.1"/>
    </source>
</evidence>
<sequence length="340" mass="38320">MPEAETIESFAAALKLFEKLGSVKLDAAVVYGKNDRASTTEGDWRAICGRAGDVYLMTMHAIIRSGRALTTLSVYANTPRCSIPCECISRCVGDDGQFDEMKASTSTIKNIALSVSMRPDSVAGVAVELSQRNITAVARLLAQMPNLESIDLHLYKMSDADVPAYHMAFDEIARTTRLKKLKSCALRGWHATEESLLRFLSHHPDLEYLELRELVLLAHSFDLIFNHVERMPVLAGLRLSNLWYETVDRQRTLKDLCPAWQPDRCAGPADRCWVSWGMRFFHTWYFDAADIQKGLAFPLIFPLPTNADLVNVKDTEWATTRRFEFGPPVSSRDFDLPLSR</sequence>
<keyword evidence="2" id="KW-1185">Reference proteome</keyword>
<proteinExistence type="predicted"/>
<dbReference type="AlphaFoldDB" id="A0AAN6S7X4"/>
<organism evidence="1 2">
    <name type="scientific">Diplogelasinospora grovesii</name>
    <dbReference type="NCBI Taxonomy" id="303347"/>
    <lineage>
        <taxon>Eukaryota</taxon>
        <taxon>Fungi</taxon>
        <taxon>Dikarya</taxon>
        <taxon>Ascomycota</taxon>
        <taxon>Pezizomycotina</taxon>
        <taxon>Sordariomycetes</taxon>
        <taxon>Sordariomycetidae</taxon>
        <taxon>Sordariales</taxon>
        <taxon>Diplogelasinosporaceae</taxon>
        <taxon>Diplogelasinospora</taxon>
    </lineage>
</organism>
<name>A0AAN6S7X4_9PEZI</name>
<dbReference type="Proteomes" id="UP001303473">
    <property type="component" value="Unassembled WGS sequence"/>
</dbReference>
<dbReference type="InterPro" id="IPR032675">
    <property type="entry name" value="LRR_dom_sf"/>
</dbReference>
<dbReference type="Gene3D" id="3.80.10.10">
    <property type="entry name" value="Ribonuclease Inhibitor"/>
    <property type="match status" value="1"/>
</dbReference>
<dbReference type="EMBL" id="MU853760">
    <property type="protein sequence ID" value="KAK3944387.1"/>
    <property type="molecule type" value="Genomic_DNA"/>
</dbReference>
<gene>
    <name evidence="1" type="ORF">QBC46DRAFT_375153</name>
</gene>
<protein>
    <submittedName>
        <fullName evidence="1">Uncharacterized protein</fullName>
    </submittedName>
</protein>
<dbReference type="SUPFAM" id="SSF52047">
    <property type="entry name" value="RNI-like"/>
    <property type="match status" value="1"/>
</dbReference>